<dbReference type="PANTHER" id="PTHR42760">
    <property type="entry name" value="SHORT-CHAIN DEHYDROGENASES/REDUCTASES FAMILY MEMBER"/>
    <property type="match status" value="1"/>
</dbReference>
<dbReference type="GO" id="GO:0016616">
    <property type="term" value="F:oxidoreductase activity, acting on the CH-OH group of donors, NAD or NADP as acceptor"/>
    <property type="evidence" value="ECO:0007669"/>
    <property type="project" value="TreeGrafter"/>
</dbReference>
<protein>
    <submittedName>
        <fullName evidence="2">NAD(P)-dependent dehydrogenase, short-chain alcohol dehydrogenase family</fullName>
    </submittedName>
</protein>
<evidence type="ECO:0000313" key="2">
    <source>
        <dbReference type="EMBL" id="SKC10052.1"/>
    </source>
</evidence>
<comment type="similarity">
    <text evidence="1">Belongs to the short-chain dehydrogenases/reductases (SDR) family.</text>
</comment>
<accession>A0A1T5GNQ4</accession>
<reference evidence="3" key="1">
    <citation type="submission" date="2017-02" db="EMBL/GenBank/DDBJ databases">
        <authorList>
            <person name="Varghese N."/>
            <person name="Submissions S."/>
        </authorList>
    </citation>
    <scope>NUCLEOTIDE SEQUENCE [LARGE SCALE GENOMIC DNA]</scope>
    <source>
        <strain evidence="3">UM2</strain>
    </source>
</reference>
<dbReference type="InterPro" id="IPR036291">
    <property type="entry name" value="NAD(P)-bd_dom_sf"/>
</dbReference>
<proteinExistence type="inferred from homology"/>
<name>A0A1T5GNQ4_9SPHN</name>
<dbReference type="SUPFAM" id="SSF51735">
    <property type="entry name" value="NAD(P)-binding Rossmann-fold domains"/>
    <property type="match status" value="1"/>
</dbReference>
<dbReference type="STRING" id="439228.SAMN06295920_11715"/>
<dbReference type="Proteomes" id="UP000189818">
    <property type="component" value="Unassembled WGS sequence"/>
</dbReference>
<dbReference type="CDD" id="cd05233">
    <property type="entry name" value="SDR_c"/>
    <property type="match status" value="1"/>
</dbReference>
<sequence length="267" mass="28726">MYYPGLEGKNVLLIGGHSNLGQHVTWHFAESGANIVIGARDLDRAEKVAERARQLGPGKVSVVSVDATDWSSVAEAIEATRAMGSIDILYHGVAWDILSHFLDLDPQLWDKIYEQNFKSVLTAYKIVLPIMIEQKGGCVITMSSVMGRKPTPIEPVYGALKAGLIHLAQTLALDVGKHGVRINVVAPGGTPPADLSEVSANSCFRGFMGDMEQFKAVEQELAAEVPLRRLGRPEDVSHAVLYLASPVTGGMQTGQVIGVDGGVWMPK</sequence>
<dbReference type="Pfam" id="PF13561">
    <property type="entry name" value="adh_short_C2"/>
    <property type="match status" value="1"/>
</dbReference>
<organism evidence="2 3">
    <name type="scientific">Rhizorhabdus histidinilytica</name>
    <dbReference type="NCBI Taxonomy" id="439228"/>
    <lineage>
        <taxon>Bacteria</taxon>
        <taxon>Pseudomonadati</taxon>
        <taxon>Pseudomonadota</taxon>
        <taxon>Alphaproteobacteria</taxon>
        <taxon>Sphingomonadales</taxon>
        <taxon>Sphingomonadaceae</taxon>
        <taxon>Rhizorhabdus</taxon>
    </lineage>
</organism>
<dbReference type="RefSeq" id="WP_079650804.1">
    <property type="nucleotide sequence ID" value="NZ_FUYM01000017.1"/>
</dbReference>
<keyword evidence="3" id="KW-1185">Reference proteome</keyword>
<dbReference type="OrthoDB" id="9793325at2"/>
<gene>
    <name evidence="2" type="ORF">SAMN06295920_11715</name>
</gene>
<dbReference type="InterPro" id="IPR002347">
    <property type="entry name" value="SDR_fam"/>
</dbReference>
<dbReference type="AlphaFoldDB" id="A0A1T5GNQ4"/>
<dbReference type="EMBL" id="FUYM01000017">
    <property type="protein sequence ID" value="SKC10052.1"/>
    <property type="molecule type" value="Genomic_DNA"/>
</dbReference>
<evidence type="ECO:0000313" key="3">
    <source>
        <dbReference type="Proteomes" id="UP000189818"/>
    </source>
</evidence>
<dbReference type="PRINTS" id="PR00081">
    <property type="entry name" value="GDHRDH"/>
</dbReference>
<evidence type="ECO:0000256" key="1">
    <source>
        <dbReference type="ARBA" id="ARBA00006484"/>
    </source>
</evidence>
<dbReference type="Gene3D" id="3.40.50.720">
    <property type="entry name" value="NAD(P)-binding Rossmann-like Domain"/>
    <property type="match status" value="1"/>
</dbReference>